<comment type="caution">
    <text evidence="4">The sequence shown here is derived from an EMBL/GenBank/DDBJ whole genome shotgun (WGS) entry which is preliminary data.</text>
</comment>
<dbReference type="InterPro" id="IPR018337">
    <property type="entry name" value="Cell_wall/Cho-bd_repeat"/>
</dbReference>
<keyword evidence="1" id="KW-0677">Repeat</keyword>
<gene>
    <name evidence="4" type="ORF">FYJ39_07960</name>
</gene>
<dbReference type="Gene3D" id="2.20.120.10">
    <property type="entry name" value="Multimodular pneumococcal cell wall endolysin, domain 3"/>
    <property type="match status" value="1"/>
</dbReference>
<dbReference type="SUPFAM" id="SSF69360">
    <property type="entry name" value="Cell wall binding repeat"/>
    <property type="match status" value="2"/>
</dbReference>
<dbReference type="Gene3D" id="2.10.270.10">
    <property type="entry name" value="Cholin Binding"/>
    <property type="match status" value="3"/>
</dbReference>
<evidence type="ECO:0000313" key="5">
    <source>
        <dbReference type="Proteomes" id="UP000429958"/>
    </source>
</evidence>
<evidence type="ECO:0000256" key="2">
    <source>
        <dbReference type="PROSITE-ProRule" id="PRU00591"/>
    </source>
</evidence>
<accession>A0A7X2TC21</accession>
<feature type="repeat" description="Cell wall-binding" evidence="2">
    <location>
        <begin position="23"/>
        <end position="42"/>
    </location>
</feature>
<feature type="signal peptide" evidence="3">
    <location>
        <begin position="1"/>
        <end position="23"/>
    </location>
</feature>
<dbReference type="RefSeq" id="WP_154471948.1">
    <property type="nucleotide sequence ID" value="NZ_VUMD01000006.1"/>
</dbReference>
<proteinExistence type="predicted"/>
<evidence type="ECO:0000256" key="3">
    <source>
        <dbReference type="SAM" id="SignalP"/>
    </source>
</evidence>
<organism evidence="4 5">
    <name type="scientific">Clostridium porci</name>
    <dbReference type="NCBI Taxonomy" id="2605778"/>
    <lineage>
        <taxon>Bacteria</taxon>
        <taxon>Bacillati</taxon>
        <taxon>Bacillota</taxon>
        <taxon>Clostridia</taxon>
        <taxon>Eubacteriales</taxon>
        <taxon>Clostridiaceae</taxon>
        <taxon>Clostridium</taxon>
    </lineage>
</organism>
<dbReference type="Proteomes" id="UP000429958">
    <property type="component" value="Unassembled WGS sequence"/>
</dbReference>
<name>A0A7X2TC21_9CLOT</name>
<reference evidence="4 5" key="1">
    <citation type="submission" date="2019-08" db="EMBL/GenBank/DDBJ databases">
        <title>In-depth cultivation of the pig gut microbiome towards novel bacterial diversity and tailored functional studies.</title>
        <authorList>
            <person name="Wylensek D."/>
            <person name="Hitch T.C.A."/>
            <person name="Clavel T."/>
        </authorList>
    </citation>
    <scope>NUCLEOTIDE SEQUENCE [LARGE SCALE GENOMIC DNA]</scope>
    <source>
        <strain evidence="4 5">WCA-389-WT-23D1</strain>
    </source>
</reference>
<keyword evidence="5" id="KW-1185">Reference proteome</keyword>
<protein>
    <recommendedName>
        <fullName evidence="6">Cell wall-binding protein</fullName>
    </recommendedName>
</protein>
<sequence length="418" mass="47617">MKQKILMMTVAAMSLSMAVPAFAAGWVKNGNTWYYTDSNGEYVTDAWRSSGNDMFYLGDDGVMVTNALIDTGSGLYYVDSTGKRVKDCWKELQDEYDDETYWYYFTSNGKAKESGYLTIDGVKYHFTDYHMDTGWNDGDDGNTYYFGEGNELYKPGWHYILDGGDNDYEPGWYYTDTKGKILKSQEKKIGNEYYVFNDNGLMCDGWVEFVDDETICKYYRLGNGDRMDGWIYHDGEDSFEASVEHPEGWYFLKSGRPYTADYRTTKISDTLGIAKINNKYYCFDEVGTMQYGIVKGSDGTLYYFGAPEDGAMKTGRVTVEYDDLYDYEGQTMYFNTSGAIGTKGSDFTGVKNNYLYRDGELVESASGDWEVVVVGGKSYVVNEYGKIKTSGTIRDDNDVRWRVQKKSDGTGYELVKID</sequence>
<feature type="chain" id="PRO_5030559868" description="Cell wall-binding protein" evidence="3">
    <location>
        <begin position="24"/>
        <end position="418"/>
    </location>
</feature>
<dbReference type="EMBL" id="VUMD01000006">
    <property type="protein sequence ID" value="MSS36504.1"/>
    <property type="molecule type" value="Genomic_DNA"/>
</dbReference>
<evidence type="ECO:0000313" key="4">
    <source>
        <dbReference type="EMBL" id="MSS36504.1"/>
    </source>
</evidence>
<evidence type="ECO:0008006" key="6">
    <source>
        <dbReference type="Google" id="ProtNLM"/>
    </source>
</evidence>
<evidence type="ECO:0000256" key="1">
    <source>
        <dbReference type="ARBA" id="ARBA00022737"/>
    </source>
</evidence>
<dbReference type="Pfam" id="PF19127">
    <property type="entry name" value="Choline_bind_3"/>
    <property type="match status" value="1"/>
</dbReference>
<dbReference type="PROSITE" id="PS51170">
    <property type="entry name" value="CW"/>
    <property type="match status" value="1"/>
</dbReference>
<keyword evidence="3" id="KW-0732">Signal</keyword>
<dbReference type="Pfam" id="PF19085">
    <property type="entry name" value="Choline_bind_2"/>
    <property type="match status" value="1"/>
</dbReference>
<dbReference type="AlphaFoldDB" id="A0A7X2TC21"/>